<evidence type="ECO:0000313" key="1">
    <source>
        <dbReference type="EMBL" id="POW19568.1"/>
    </source>
</evidence>
<feature type="non-terminal residue" evidence="1">
    <location>
        <position position="1"/>
    </location>
</feature>
<reference evidence="2" key="2">
    <citation type="journal article" date="2018" name="BMC Genomics">
        <title>Genomic insights into host adaptation between the wheat stripe rust pathogen (Puccinia striiformis f. sp. tritici) and the barley stripe rust pathogen (Puccinia striiformis f. sp. hordei).</title>
        <authorList>
            <person name="Xia C."/>
            <person name="Wang M."/>
            <person name="Yin C."/>
            <person name="Cornejo O.E."/>
            <person name="Hulbert S.H."/>
            <person name="Chen X."/>
        </authorList>
    </citation>
    <scope>NUCLEOTIDE SEQUENCE [LARGE SCALE GENOMIC DNA]</scope>
    <source>
        <strain evidence="2">93TX-2</strain>
    </source>
</reference>
<gene>
    <name evidence="1" type="ORF">PSHT_04582</name>
</gene>
<reference evidence="1 2" key="1">
    <citation type="submission" date="2017-12" db="EMBL/GenBank/DDBJ databases">
        <title>Gene loss provides genomic basis for host adaptation in cereal stripe rust fungi.</title>
        <authorList>
            <person name="Xia C."/>
        </authorList>
    </citation>
    <scope>NUCLEOTIDE SEQUENCE [LARGE SCALE GENOMIC DNA]</scope>
    <source>
        <strain evidence="1 2">93TX-2</strain>
    </source>
</reference>
<dbReference type="AlphaFoldDB" id="A0A2S4WCV0"/>
<protein>
    <submittedName>
        <fullName evidence="1">Uncharacterized protein</fullName>
    </submittedName>
</protein>
<evidence type="ECO:0000313" key="2">
    <source>
        <dbReference type="Proteomes" id="UP000238274"/>
    </source>
</evidence>
<sequence>RLCLLGDLRVQPLAIWFGRSLCIQQPGPKSQGGLGCGQFSKIPRDSHNIVNFPHHTSNSNPINLKMNKQAFPNFTPGNNSFYGLSARYQDFDPTCTPSRTQIANYHNDITSASTGGYEPPCQIMIKKLKTISPRLCSSRTACQPPKRHQKICEDTITRSTTKAPFSVIISKFNRLVMISNCIIQIKLNWGLLRFSMEPVNPHYNLLTHKGYSQATAVTTASYALNDIQQAFDHPLHHHIGHGVTGTIDTIAVLQLDVAIDILHGNKSPGDQQPFFQVDRFKNPSHSVDFVDWQDFCDSNMKAQNSEVHDFDIVIGPVCSPSKGNKPVMCLQMKNSKIQMTQSGFCSKRSGV</sequence>
<accession>A0A2S4WCV0</accession>
<name>A0A2S4WCV0_9BASI</name>
<keyword evidence="2" id="KW-1185">Reference proteome</keyword>
<reference evidence="2" key="3">
    <citation type="journal article" date="2018" name="Mol. Plant Microbe Interact.">
        <title>Genome sequence resources for the wheat stripe rust pathogen (Puccinia striiformis f. sp. tritici) and the barley stripe rust pathogen (Puccinia striiformis f. sp. hordei).</title>
        <authorList>
            <person name="Xia C."/>
            <person name="Wang M."/>
            <person name="Yin C."/>
            <person name="Cornejo O.E."/>
            <person name="Hulbert S.H."/>
            <person name="Chen X."/>
        </authorList>
    </citation>
    <scope>NUCLEOTIDE SEQUENCE [LARGE SCALE GENOMIC DNA]</scope>
    <source>
        <strain evidence="2">93TX-2</strain>
    </source>
</reference>
<organism evidence="1 2">
    <name type="scientific">Puccinia striiformis</name>
    <dbReference type="NCBI Taxonomy" id="27350"/>
    <lineage>
        <taxon>Eukaryota</taxon>
        <taxon>Fungi</taxon>
        <taxon>Dikarya</taxon>
        <taxon>Basidiomycota</taxon>
        <taxon>Pucciniomycotina</taxon>
        <taxon>Pucciniomycetes</taxon>
        <taxon>Pucciniales</taxon>
        <taxon>Pucciniaceae</taxon>
        <taxon>Puccinia</taxon>
    </lineage>
</organism>
<dbReference type="VEuPathDB" id="FungiDB:PSTT_04942"/>
<dbReference type="EMBL" id="PKSM01000047">
    <property type="protein sequence ID" value="POW19568.1"/>
    <property type="molecule type" value="Genomic_DNA"/>
</dbReference>
<comment type="caution">
    <text evidence="1">The sequence shown here is derived from an EMBL/GenBank/DDBJ whole genome shotgun (WGS) entry which is preliminary data.</text>
</comment>
<dbReference type="VEuPathDB" id="FungiDB:PSHT_04582"/>
<feature type="non-terminal residue" evidence="1">
    <location>
        <position position="351"/>
    </location>
</feature>
<dbReference type="Proteomes" id="UP000238274">
    <property type="component" value="Unassembled WGS sequence"/>
</dbReference>
<proteinExistence type="predicted"/>